<dbReference type="EMBL" id="CP017715">
    <property type="protein sequence ID" value="AOY87822.1"/>
    <property type="molecule type" value="Genomic_DNA"/>
</dbReference>
<reference evidence="1 2" key="1">
    <citation type="submission" date="2016-10" db="EMBL/GenBank/DDBJ databases">
        <title>Marinobacter salinus sp. nov., a moderately halophilic bacterium isolated from a tidal flat environment.</title>
        <authorList>
            <person name="Park S.-J."/>
        </authorList>
    </citation>
    <scope>NUCLEOTIDE SEQUENCE [LARGE SCALE GENOMIC DNA]</scope>
    <source>
        <strain evidence="1 2">Hb8</strain>
    </source>
</reference>
<accession>A0A1D9GJK7</accession>
<evidence type="ECO:0000313" key="2">
    <source>
        <dbReference type="Proteomes" id="UP000177445"/>
    </source>
</evidence>
<proteinExistence type="predicted"/>
<name>A0A1D9GJK7_9GAMM</name>
<organism evidence="1 2">
    <name type="scientific">Marinobacter salinus</name>
    <dbReference type="NCBI Taxonomy" id="1874317"/>
    <lineage>
        <taxon>Bacteria</taxon>
        <taxon>Pseudomonadati</taxon>
        <taxon>Pseudomonadota</taxon>
        <taxon>Gammaproteobacteria</taxon>
        <taxon>Pseudomonadales</taxon>
        <taxon>Marinobacteraceae</taxon>
        <taxon>Marinobacter</taxon>
    </lineage>
</organism>
<evidence type="ECO:0000313" key="1">
    <source>
        <dbReference type="EMBL" id="AOY87822.1"/>
    </source>
</evidence>
<gene>
    <name evidence="1" type="ORF">BKP64_06340</name>
</gene>
<dbReference type="Proteomes" id="UP000177445">
    <property type="component" value="Chromosome"/>
</dbReference>
<dbReference type="STRING" id="1874317.BKP64_06340"/>
<dbReference type="AlphaFoldDB" id="A0A1D9GJK7"/>
<protein>
    <submittedName>
        <fullName evidence="1">Uncharacterized protein</fullName>
    </submittedName>
</protein>
<dbReference type="OrthoDB" id="6396936at2"/>
<dbReference type="KEGG" id="msq:BKP64_06340"/>
<keyword evidence="2" id="KW-1185">Reference proteome</keyword>
<dbReference type="RefSeq" id="WP_070967465.1">
    <property type="nucleotide sequence ID" value="NZ_CP017715.1"/>
</dbReference>
<sequence>MLEDIYSKIHPLSVGDVGVCYYCGCEAEKIDYAPSVKYLDFFLETRESAAYCMLPCCIECFSFLIDSREGLIENRKKIVDKGIKKKYKKALSIYERWSEDEISELSLDLQKSVLAGIELGKEAVSRITFPGFEYEIDGTVFHKRQVESRSFYVFGERFVNFRNALQYASRAYNININKLKELVMDHGNSFDAALETYFDELERERLEKLRKKLSKEFATEHKQNVNFIIGALEAYEAANPELSLQECLDLIYEERIKK</sequence>